<dbReference type="RefSeq" id="WP_187554718.1">
    <property type="nucleotide sequence ID" value="NZ_CP060716.1"/>
</dbReference>
<keyword evidence="2" id="KW-1185">Reference proteome</keyword>
<gene>
    <name evidence="1" type="ORF">H9L06_08130</name>
</gene>
<protein>
    <submittedName>
        <fullName evidence="1">Uncharacterized protein</fullName>
    </submittedName>
</protein>
<organism evidence="1 2">
    <name type="scientific">Leucobacter denitrificans</name>
    <dbReference type="NCBI Taxonomy" id="683042"/>
    <lineage>
        <taxon>Bacteria</taxon>
        <taxon>Bacillati</taxon>
        <taxon>Actinomycetota</taxon>
        <taxon>Actinomycetes</taxon>
        <taxon>Micrococcales</taxon>
        <taxon>Microbacteriaceae</taxon>
        <taxon>Leucobacter</taxon>
    </lineage>
</organism>
<dbReference type="AlphaFoldDB" id="A0A7G9S322"/>
<evidence type="ECO:0000313" key="2">
    <source>
        <dbReference type="Proteomes" id="UP000515934"/>
    </source>
</evidence>
<accession>A0A7G9S322</accession>
<reference evidence="1 2" key="1">
    <citation type="submission" date="2020-08" db="EMBL/GenBank/DDBJ databases">
        <title>Genome sequence of Leucobacter denitrificans KACC 14055T.</title>
        <authorList>
            <person name="Hyun D.-W."/>
            <person name="Bae J.-W."/>
        </authorList>
    </citation>
    <scope>NUCLEOTIDE SEQUENCE [LARGE SCALE GENOMIC DNA]</scope>
    <source>
        <strain evidence="1 2">KACC 14055</strain>
    </source>
</reference>
<evidence type="ECO:0000313" key="1">
    <source>
        <dbReference type="EMBL" id="QNN62247.1"/>
    </source>
</evidence>
<dbReference type="EMBL" id="CP060716">
    <property type="protein sequence ID" value="QNN62247.1"/>
    <property type="molecule type" value="Genomic_DNA"/>
</dbReference>
<dbReference type="KEGG" id="ldn:H9L06_08130"/>
<name>A0A7G9S322_9MICO</name>
<sequence length="49" mass="5353">MLAADSESSVWNTASQINWSYGWEALSGVSLLSALSQIEMHIARVRAQS</sequence>
<dbReference type="Proteomes" id="UP000515934">
    <property type="component" value="Chromosome"/>
</dbReference>
<proteinExistence type="predicted"/>